<dbReference type="Pfam" id="PF06305">
    <property type="entry name" value="LapA_dom"/>
    <property type="match status" value="1"/>
</dbReference>
<evidence type="ECO:0000256" key="1">
    <source>
        <dbReference type="ARBA" id="ARBA00022475"/>
    </source>
</evidence>
<organism evidence="8 9">
    <name type="scientific">Spiribacter onubensis</name>
    <dbReference type="NCBI Taxonomy" id="3122420"/>
    <lineage>
        <taxon>Bacteria</taxon>
        <taxon>Pseudomonadati</taxon>
        <taxon>Pseudomonadota</taxon>
        <taxon>Gammaproteobacteria</taxon>
        <taxon>Chromatiales</taxon>
        <taxon>Ectothiorhodospiraceae</taxon>
        <taxon>Spiribacter</taxon>
    </lineage>
</organism>
<keyword evidence="2 6" id="KW-0812">Transmembrane</keyword>
<keyword evidence="9" id="KW-1185">Reference proteome</keyword>
<evidence type="ECO:0000256" key="6">
    <source>
        <dbReference type="SAM" id="Phobius"/>
    </source>
</evidence>
<dbReference type="InterPro" id="IPR010445">
    <property type="entry name" value="LapA_dom"/>
</dbReference>
<evidence type="ECO:0000256" key="4">
    <source>
        <dbReference type="ARBA" id="ARBA00023136"/>
    </source>
</evidence>
<feature type="domain" description="Lipopolysaccharide assembly protein A" evidence="7">
    <location>
        <begin position="24"/>
        <end position="85"/>
    </location>
</feature>
<feature type="coiled-coil region" evidence="5">
    <location>
        <begin position="64"/>
        <end position="91"/>
    </location>
</feature>
<evidence type="ECO:0000256" key="3">
    <source>
        <dbReference type="ARBA" id="ARBA00022989"/>
    </source>
</evidence>
<feature type="transmembrane region" description="Helical" evidence="6">
    <location>
        <begin position="41"/>
        <end position="65"/>
    </location>
</feature>
<proteinExistence type="predicted"/>
<keyword evidence="4 6" id="KW-0472">Membrane</keyword>
<dbReference type="RefSeq" id="WP_367966881.1">
    <property type="nucleotide sequence ID" value="NZ_JBAKFI010000001.1"/>
</dbReference>
<evidence type="ECO:0000313" key="9">
    <source>
        <dbReference type="Proteomes" id="UP001556653"/>
    </source>
</evidence>
<dbReference type="EMBL" id="JBAKFJ010000001">
    <property type="protein sequence ID" value="MEX0386408.1"/>
    <property type="molecule type" value="Genomic_DNA"/>
</dbReference>
<gene>
    <name evidence="8" type="ORF">V6X64_05275</name>
</gene>
<keyword evidence="1" id="KW-1003">Cell membrane</keyword>
<keyword evidence="5" id="KW-0175">Coiled coil</keyword>
<accession>A0ABV3SAA3</accession>
<evidence type="ECO:0000256" key="2">
    <source>
        <dbReference type="ARBA" id="ARBA00022692"/>
    </source>
</evidence>
<name>A0ABV3SAA3_9GAMM</name>
<evidence type="ECO:0000256" key="5">
    <source>
        <dbReference type="SAM" id="Coils"/>
    </source>
</evidence>
<protein>
    <submittedName>
        <fullName evidence="8">LapA family protein</fullName>
    </submittedName>
</protein>
<evidence type="ECO:0000313" key="8">
    <source>
        <dbReference type="EMBL" id="MEX0386408.1"/>
    </source>
</evidence>
<keyword evidence="3 6" id="KW-1133">Transmembrane helix</keyword>
<sequence length="97" mass="10679">MKRLIGLVLALIVVAAGLSFAMLNPTAVSLDFYLGQLKLPISLWLVIAFAIGVIIGLAAATGILMRQRWQLARLRREVAASREELSELRKLPIRNTP</sequence>
<evidence type="ECO:0000259" key="7">
    <source>
        <dbReference type="Pfam" id="PF06305"/>
    </source>
</evidence>
<comment type="caution">
    <text evidence="8">The sequence shown here is derived from an EMBL/GenBank/DDBJ whole genome shotgun (WGS) entry which is preliminary data.</text>
</comment>
<dbReference type="Proteomes" id="UP001556653">
    <property type="component" value="Unassembled WGS sequence"/>
</dbReference>
<reference evidence="8 9" key="1">
    <citation type="submission" date="2024-02" db="EMBL/GenBank/DDBJ databases">
        <title>New especies of Spiribacter isolated from saline water.</title>
        <authorList>
            <person name="Leon M.J."/>
            <person name="De La Haba R."/>
            <person name="Sanchez-Porro C."/>
            <person name="Ventosa A."/>
        </authorList>
    </citation>
    <scope>NUCLEOTIDE SEQUENCE [LARGE SCALE GENOMIC DNA]</scope>
    <source>
        <strain evidence="9">ag22IC4-227</strain>
    </source>
</reference>